<dbReference type="Gene3D" id="3.40.50.2000">
    <property type="entry name" value="Glycogen Phosphorylase B"/>
    <property type="match status" value="2"/>
</dbReference>
<evidence type="ECO:0000256" key="1">
    <source>
        <dbReference type="ARBA" id="ARBA00022676"/>
    </source>
</evidence>
<keyword evidence="1" id="KW-0328">Glycosyltransferase</keyword>
<keyword evidence="2" id="KW-0472">Membrane</keyword>
<keyword evidence="1" id="KW-0808">Transferase</keyword>
<evidence type="ECO:0000313" key="6">
    <source>
        <dbReference type="Proteomes" id="UP000580250"/>
    </source>
</evidence>
<dbReference type="GO" id="GO:0016757">
    <property type="term" value="F:glycosyltransferase activity"/>
    <property type="evidence" value="ECO:0007669"/>
    <property type="project" value="UniProtKB-KW"/>
</dbReference>
<protein>
    <submittedName>
        <fullName evidence="5">Uncharacterized protein</fullName>
    </submittedName>
</protein>
<sequence>MEFVLHNRKDPKLTSFEMYSKLGAKSTTNPIKNNLKQKQLQNSLNSWLSFSFTFKKLGICTLFILFIYALISSLIEREYFTESKIPSQRKAQKILRIAQISPLVKTIPPGNYGGTERAVYYLVEALVKRGHKVTLFASNNSNKTSATLAPSGPEIGLSEDLSPYIPMFKNIRQNASKFDILHFHTDFFLEETRQILRDKKAAMAVTTHGLIIGRIYQLGFEYNTIPLISISNDQRVHVEGHPNWIATVHHGLPKDLYKFIEKPQVEAGKGPYLAFLGRFHKDKRPDLAIEIAVKAGIRLKLAASKFGAKDKYVDKILKMIDEHKDMVEFVGELNDKQKNDFLGNAIASIFPIEWTEPFGLVLIESMACGTPVIARRRGSVPEIVKEGISGTLFDTIEEAVEAVKKASQFDRSAVRNEFEKRFTSDIMAENYEKVYNQRISELRKEREN</sequence>
<keyword evidence="2" id="KW-1133">Transmembrane helix</keyword>
<feature type="domain" description="Glycosyl transferase family 1" evidence="3">
    <location>
        <begin position="261"/>
        <end position="407"/>
    </location>
</feature>
<gene>
    <name evidence="5" type="ORF">MENT_LOCUS33503</name>
</gene>
<name>A0A6V7W2Z6_MELEN</name>
<dbReference type="CDD" id="cd03802">
    <property type="entry name" value="GT4_AviGT4-like"/>
    <property type="match status" value="1"/>
</dbReference>
<keyword evidence="2" id="KW-0812">Transmembrane</keyword>
<dbReference type="SUPFAM" id="SSF53756">
    <property type="entry name" value="UDP-Glycosyltransferase/glycogen phosphorylase"/>
    <property type="match status" value="1"/>
</dbReference>
<dbReference type="PANTHER" id="PTHR45947">
    <property type="entry name" value="SULFOQUINOVOSYL TRANSFERASE SQD2"/>
    <property type="match status" value="1"/>
</dbReference>
<dbReference type="EMBL" id="CAJEWN010000397">
    <property type="protein sequence ID" value="CAD2181364.1"/>
    <property type="molecule type" value="Genomic_DNA"/>
</dbReference>
<dbReference type="InterPro" id="IPR050194">
    <property type="entry name" value="Glycosyltransferase_grp1"/>
</dbReference>
<proteinExistence type="predicted"/>
<comment type="caution">
    <text evidence="5">The sequence shown here is derived from an EMBL/GenBank/DDBJ whole genome shotgun (WGS) entry which is preliminary data.</text>
</comment>
<dbReference type="Proteomes" id="UP000580250">
    <property type="component" value="Unassembled WGS sequence"/>
</dbReference>
<dbReference type="OrthoDB" id="5789237at2759"/>
<dbReference type="AlphaFoldDB" id="A0A6V7W2Z6"/>
<accession>A0A6V7W2Z6</accession>
<evidence type="ECO:0000259" key="4">
    <source>
        <dbReference type="Pfam" id="PF13439"/>
    </source>
</evidence>
<feature type="transmembrane region" description="Helical" evidence="2">
    <location>
        <begin position="57"/>
        <end position="75"/>
    </location>
</feature>
<dbReference type="InterPro" id="IPR001296">
    <property type="entry name" value="Glyco_trans_1"/>
</dbReference>
<evidence type="ECO:0000313" key="5">
    <source>
        <dbReference type="EMBL" id="CAD2181364.1"/>
    </source>
</evidence>
<evidence type="ECO:0000259" key="3">
    <source>
        <dbReference type="Pfam" id="PF00534"/>
    </source>
</evidence>
<organism evidence="5 6">
    <name type="scientific">Meloidogyne enterolobii</name>
    <name type="common">Root-knot nematode worm</name>
    <name type="synonym">Meloidogyne mayaguensis</name>
    <dbReference type="NCBI Taxonomy" id="390850"/>
    <lineage>
        <taxon>Eukaryota</taxon>
        <taxon>Metazoa</taxon>
        <taxon>Ecdysozoa</taxon>
        <taxon>Nematoda</taxon>
        <taxon>Chromadorea</taxon>
        <taxon>Rhabditida</taxon>
        <taxon>Tylenchina</taxon>
        <taxon>Tylenchomorpha</taxon>
        <taxon>Tylenchoidea</taxon>
        <taxon>Meloidogynidae</taxon>
        <taxon>Meloidogyninae</taxon>
        <taxon>Meloidogyne</taxon>
    </lineage>
</organism>
<evidence type="ECO:0000256" key="2">
    <source>
        <dbReference type="SAM" id="Phobius"/>
    </source>
</evidence>
<dbReference type="InterPro" id="IPR028098">
    <property type="entry name" value="Glyco_trans_4-like_N"/>
</dbReference>
<dbReference type="Pfam" id="PF00534">
    <property type="entry name" value="Glycos_transf_1"/>
    <property type="match status" value="1"/>
</dbReference>
<reference evidence="5 6" key="1">
    <citation type="submission" date="2020-08" db="EMBL/GenBank/DDBJ databases">
        <authorList>
            <person name="Koutsovoulos G."/>
            <person name="Danchin GJ E."/>
        </authorList>
    </citation>
    <scope>NUCLEOTIDE SEQUENCE [LARGE SCALE GENOMIC DNA]</scope>
</reference>
<dbReference type="Pfam" id="PF13439">
    <property type="entry name" value="Glyco_transf_4"/>
    <property type="match status" value="1"/>
</dbReference>
<feature type="domain" description="Glycosyltransferase subfamily 4-like N-terminal" evidence="4">
    <location>
        <begin position="112"/>
        <end position="211"/>
    </location>
</feature>
<dbReference type="PANTHER" id="PTHR45947:SF13">
    <property type="entry name" value="TRANSFERASE"/>
    <property type="match status" value="1"/>
</dbReference>